<sequence>MLQAYQDFRRGTDHLQVADIQEVHVRRRIQCTQRAVHIHRARLERHAQALAEHYLEDVAGADVFLAALDRIDEAFAGEPGDEIGFVQHVAVERRRIARSRRAQLGGQCIQTGPGLLEGAVDTRVGMHDQVQAALEVVEHRQLIGIEQQDVRGTQFIAAGRRRPGHR</sequence>
<organism evidence="1 2">
    <name type="scientific">Rhizopus delemar</name>
    <dbReference type="NCBI Taxonomy" id="936053"/>
    <lineage>
        <taxon>Eukaryota</taxon>
        <taxon>Fungi</taxon>
        <taxon>Fungi incertae sedis</taxon>
        <taxon>Mucoromycota</taxon>
        <taxon>Mucoromycotina</taxon>
        <taxon>Mucoromycetes</taxon>
        <taxon>Mucorales</taxon>
        <taxon>Mucorineae</taxon>
        <taxon>Rhizopodaceae</taxon>
        <taxon>Rhizopus</taxon>
    </lineage>
</organism>
<name>A0A9P7C323_9FUNG</name>
<evidence type="ECO:0000313" key="2">
    <source>
        <dbReference type="Proteomes" id="UP000740926"/>
    </source>
</evidence>
<dbReference type="EMBL" id="JAANIU010009159">
    <property type="protein sequence ID" value="KAG1533632.1"/>
    <property type="molecule type" value="Genomic_DNA"/>
</dbReference>
<gene>
    <name evidence="1" type="ORF">G6F50_015806</name>
</gene>
<dbReference type="Proteomes" id="UP000740926">
    <property type="component" value="Unassembled WGS sequence"/>
</dbReference>
<evidence type="ECO:0000313" key="1">
    <source>
        <dbReference type="EMBL" id="KAG1533632.1"/>
    </source>
</evidence>
<dbReference type="AlphaFoldDB" id="A0A9P7C323"/>
<proteinExistence type="predicted"/>
<accession>A0A9P7C323</accession>
<reference evidence="1 2" key="1">
    <citation type="journal article" date="2020" name="Microb. Genom.">
        <title>Genetic diversity of clinical and environmental Mucorales isolates obtained from an investigation of mucormycosis cases among solid organ transplant recipients.</title>
        <authorList>
            <person name="Nguyen M.H."/>
            <person name="Kaul D."/>
            <person name="Muto C."/>
            <person name="Cheng S.J."/>
            <person name="Richter R.A."/>
            <person name="Bruno V.M."/>
            <person name="Liu G."/>
            <person name="Beyhan S."/>
            <person name="Sundermann A.J."/>
            <person name="Mounaud S."/>
            <person name="Pasculle A.W."/>
            <person name="Nierman W.C."/>
            <person name="Driscoll E."/>
            <person name="Cumbie R."/>
            <person name="Clancy C.J."/>
            <person name="Dupont C.L."/>
        </authorList>
    </citation>
    <scope>NUCLEOTIDE SEQUENCE [LARGE SCALE GENOMIC DNA]</scope>
    <source>
        <strain evidence="1 2">GL24</strain>
    </source>
</reference>
<keyword evidence="2" id="KW-1185">Reference proteome</keyword>
<comment type="caution">
    <text evidence="1">The sequence shown here is derived from an EMBL/GenBank/DDBJ whole genome shotgun (WGS) entry which is preliminary data.</text>
</comment>
<protein>
    <submittedName>
        <fullName evidence="1">Uncharacterized protein</fullName>
    </submittedName>
</protein>